<name>A0ABY5VZ34_9ACTN</name>
<sequence length="141" mass="15094">MTSFISDQDFTTPAHIRVTLDDVKHEERREPRGKASSAPFHTLVFLAAVWLVVSAVPIGYLGAGRYDVFWSDAVTGITIAIVTTIRLLHSIPAFAWVTGGLAAWLLAAPLVLQYGWSSATANDIIVGVLILACTALSAADD</sequence>
<keyword evidence="4" id="KW-1185">Reference proteome</keyword>
<reference evidence="3" key="2">
    <citation type="submission" date="2022-09" db="EMBL/GenBank/DDBJ databases">
        <title>Biosynthetic gene clusters of Dactylosporangioum fulvum.</title>
        <authorList>
            <person name="Caradec T."/>
        </authorList>
    </citation>
    <scope>NUCLEOTIDE SEQUENCE</scope>
    <source>
        <strain evidence="3">NRRL B-16292</strain>
    </source>
</reference>
<feature type="transmembrane region" description="Helical" evidence="1">
    <location>
        <begin position="120"/>
        <end position="139"/>
    </location>
</feature>
<protein>
    <recommendedName>
        <fullName evidence="2">SPW repeat-containing integral membrane domain-containing protein</fullName>
    </recommendedName>
</protein>
<keyword evidence="1" id="KW-1133">Transmembrane helix</keyword>
<dbReference type="EMBL" id="CP073720">
    <property type="protein sequence ID" value="UWP82126.1"/>
    <property type="molecule type" value="Genomic_DNA"/>
</dbReference>
<accession>A0ABY5VZ34</accession>
<dbReference type="Proteomes" id="UP001059617">
    <property type="component" value="Chromosome"/>
</dbReference>
<evidence type="ECO:0000256" key="1">
    <source>
        <dbReference type="SAM" id="Phobius"/>
    </source>
</evidence>
<reference evidence="3" key="1">
    <citation type="submission" date="2021-04" db="EMBL/GenBank/DDBJ databases">
        <authorList>
            <person name="Hartkoorn R.C."/>
            <person name="Beaudoing E."/>
            <person name="Hot D."/>
        </authorList>
    </citation>
    <scope>NUCLEOTIDE SEQUENCE</scope>
    <source>
        <strain evidence="3">NRRL B-16292</strain>
    </source>
</reference>
<evidence type="ECO:0000259" key="2">
    <source>
        <dbReference type="Pfam" id="PF03779"/>
    </source>
</evidence>
<dbReference type="InterPro" id="IPR005530">
    <property type="entry name" value="SPW"/>
</dbReference>
<feature type="transmembrane region" description="Helical" evidence="1">
    <location>
        <begin position="93"/>
        <end position="114"/>
    </location>
</feature>
<dbReference type="Pfam" id="PF03779">
    <property type="entry name" value="SPW"/>
    <property type="match status" value="1"/>
</dbReference>
<organism evidence="3 4">
    <name type="scientific">Dactylosporangium fulvum</name>
    <dbReference type="NCBI Taxonomy" id="53359"/>
    <lineage>
        <taxon>Bacteria</taxon>
        <taxon>Bacillati</taxon>
        <taxon>Actinomycetota</taxon>
        <taxon>Actinomycetes</taxon>
        <taxon>Micromonosporales</taxon>
        <taxon>Micromonosporaceae</taxon>
        <taxon>Dactylosporangium</taxon>
    </lineage>
</organism>
<proteinExistence type="predicted"/>
<feature type="domain" description="SPW repeat-containing integral membrane" evidence="2">
    <location>
        <begin position="43"/>
        <end position="134"/>
    </location>
</feature>
<keyword evidence="1" id="KW-0472">Membrane</keyword>
<evidence type="ECO:0000313" key="3">
    <source>
        <dbReference type="EMBL" id="UWP82126.1"/>
    </source>
</evidence>
<keyword evidence="1" id="KW-0812">Transmembrane</keyword>
<feature type="transmembrane region" description="Helical" evidence="1">
    <location>
        <begin position="38"/>
        <end position="62"/>
    </location>
</feature>
<dbReference type="RefSeq" id="WP_259859897.1">
    <property type="nucleotide sequence ID" value="NZ_BAAAST010000074.1"/>
</dbReference>
<evidence type="ECO:0000313" key="4">
    <source>
        <dbReference type="Proteomes" id="UP001059617"/>
    </source>
</evidence>
<gene>
    <name evidence="3" type="ORF">Dfulv_44860</name>
</gene>